<organism evidence="1 2">
    <name type="scientific">Pseudomonas libanensis</name>
    <dbReference type="NCBI Taxonomy" id="75588"/>
    <lineage>
        <taxon>Bacteria</taxon>
        <taxon>Pseudomonadati</taxon>
        <taxon>Pseudomonadota</taxon>
        <taxon>Gammaproteobacteria</taxon>
        <taxon>Pseudomonadales</taxon>
        <taxon>Pseudomonadaceae</taxon>
        <taxon>Pseudomonas</taxon>
    </lineage>
</organism>
<sequence>MDESLPIITKRVNSDGRVECHLGFSSDWDGFDSIVKYLKKYWQASPVQIADNIYSRRWVLICNGIMLTVYHDSQIGNYLIVENGEDKDNLLGQIEADLIERLR</sequence>
<dbReference type="PATRIC" id="fig|75588.4.peg.1710"/>
<accession>A0A0R2YNJ5</accession>
<dbReference type="EMBL" id="JYLH01000001">
    <property type="protein sequence ID" value="KRP48556.1"/>
    <property type="molecule type" value="Genomic_DNA"/>
</dbReference>
<evidence type="ECO:0000313" key="2">
    <source>
        <dbReference type="Proteomes" id="UP000051446"/>
    </source>
</evidence>
<dbReference type="RefSeq" id="WP_057010463.1">
    <property type="nucleotide sequence ID" value="NZ_JYLH01000001.1"/>
</dbReference>
<evidence type="ECO:0008006" key="3">
    <source>
        <dbReference type="Google" id="ProtNLM"/>
    </source>
</evidence>
<evidence type="ECO:0000313" key="1">
    <source>
        <dbReference type="EMBL" id="KRP48556.1"/>
    </source>
</evidence>
<name>A0A0R2YNJ5_9PSED</name>
<reference evidence="1 2" key="1">
    <citation type="submission" date="2015-02" db="EMBL/GenBank/DDBJ databases">
        <title>Pseudomonas helleri sp. nov. and Pseudomonas weihenstephanensis sp. nov., isolated from raw cows milk.</title>
        <authorList>
            <person name="von Neubeck M."/>
            <person name="Huptas C."/>
            <person name="Wenning M."/>
            <person name="Scherer S."/>
        </authorList>
    </citation>
    <scope>NUCLEOTIDE SEQUENCE [LARGE SCALE GENOMIC DNA]</scope>
    <source>
        <strain evidence="1 2">DSM 17149</strain>
    </source>
</reference>
<comment type="caution">
    <text evidence="1">The sequence shown here is derived from an EMBL/GenBank/DDBJ whole genome shotgun (WGS) entry which is preliminary data.</text>
</comment>
<proteinExistence type="predicted"/>
<dbReference type="Proteomes" id="UP000051446">
    <property type="component" value="Unassembled WGS sequence"/>
</dbReference>
<protein>
    <recommendedName>
        <fullName evidence="3">DUF3630 domain-containing protein</fullName>
    </recommendedName>
</protein>
<dbReference type="AlphaFoldDB" id="A0A0R2YNJ5"/>
<gene>
    <name evidence="1" type="ORF">TU73_00190</name>
</gene>